<name>A0A1W1EJA6_9ZZZZ</name>
<evidence type="ECO:0000259" key="5">
    <source>
        <dbReference type="PROSITE" id="PS51007"/>
    </source>
</evidence>
<accession>A0A1W1EJA6</accession>
<keyword evidence="4" id="KW-0812">Transmembrane</keyword>
<dbReference type="Gene3D" id="1.10.760.10">
    <property type="entry name" value="Cytochrome c-like domain"/>
    <property type="match status" value="1"/>
</dbReference>
<reference evidence="6" key="1">
    <citation type="submission" date="2016-10" db="EMBL/GenBank/DDBJ databases">
        <authorList>
            <person name="de Groot N.N."/>
        </authorList>
    </citation>
    <scope>NUCLEOTIDE SEQUENCE</scope>
</reference>
<protein>
    <submittedName>
        <fullName evidence="6">Nitric-oxide reductase subunit C</fullName>
        <ecNumber evidence="6">1.7.2.5</ecNumber>
    </submittedName>
</protein>
<evidence type="ECO:0000256" key="2">
    <source>
        <dbReference type="ARBA" id="ARBA00022723"/>
    </source>
</evidence>
<keyword evidence="2" id="KW-0479">Metal-binding</keyword>
<dbReference type="EC" id="1.7.2.5" evidence="6"/>
<dbReference type="GO" id="GO:0020037">
    <property type="term" value="F:heme binding"/>
    <property type="evidence" value="ECO:0007669"/>
    <property type="project" value="InterPro"/>
</dbReference>
<gene>
    <name evidence="6" type="ORF">MNB_SV-15-6</name>
</gene>
<feature type="domain" description="Cytochrome c" evidence="5">
    <location>
        <begin position="82"/>
        <end position="207"/>
    </location>
</feature>
<keyword evidence="4" id="KW-1133">Transmembrane helix</keyword>
<proteinExistence type="predicted"/>
<dbReference type="PROSITE" id="PS51007">
    <property type="entry name" value="CYTC"/>
    <property type="match status" value="1"/>
</dbReference>
<evidence type="ECO:0000313" key="6">
    <source>
        <dbReference type="EMBL" id="SHO80954.1"/>
    </source>
</evidence>
<feature type="transmembrane region" description="Helical" evidence="4">
    <location>
        <begin position="12"/>
        <end position="33"/>
    </location>
</feature>
<dbReference type="GO" id="GO:0046872">
    <property type="term" value="F:metal ion binding"/>
    <property type="evidence" value="ECO:0007669"/>
    <property type="project" value="UniProtKB-KW"/>
</dbReference>
<evidence type="ECO:0000256" key="4">
    <source>
        <dbReference type="SAM" id="Phobius"/>
    </source>
</evidence>
<dbReference type="InterPro" id="IPR036909">
    <property type="entry name" value="Cyt_c-like_dom_sf"/>
</dbReference>
<keyword evidence="3" id="KW-0408">Iron</keyword>
<evidence type="ECO:0000256" key="3">
    <source>
        <dbReference type="ARBA" id="ARBA00023004"/>
    </source>
</evidence>
<dbReference type="InterPro" id="IPR009056">
    <property type="entry name" value="Cyt_c-like_dom"/>
</dbReference>
<keyword evidence="6" id="KW-0560">Oxidoreductase</keyword>
<dbReference type="GO" id="GO:0009055">
    <property type="term" value="F:electron transfer activity"/>
    <property type="evidence" value="ECO:0007669"/>
    <property type="project" value="InterPro"/>
</dbReference>
<dbReference type="SUPFAM" id="SSF46626">
    <property type="entry name" value="Cytochrome c"/>
    <property type="match status" value="1"/>
</dbReference>
<keyword evidence="4" id="KW-0472">Membrane</keyword>
<evidence type="ECO:0000256" key="1">
    <source>
        <dbReference type="ARBA" id="ARBA00022617"/>
    </source>
</evidence>
<dbReference type="EMBL" id="FRYL01000023">
    <property type="protein sequence ID" value="SHO80954.1"/>
    <property type="molecule type" value="Genomic_DNA"/>
</dbReference>
<keyword evidence="1" id="KW-0349">Heme</keyword>
<dbReference type="GO" id="GO:0016966">
    <property type="term" value="F:nitric oxide reductase activity"/>
    <property type="evidence" value="ECO:0007669"/>
    <property type="project" value="UniProtKB-EC"/>
</dbReference>
<organism evidence="6">
    <name type="scientific">hydrothermal vent metagenome</name>
    <dbReference type="NCBI Taxonomy" id="652676"/>
    <lineage>
        <taxon>unclassified sequences</taxon>
        <taxon>metagenomes</taxon>
        <taxon>ecological metagenomes</taxon>
    </lineage>
</organism>
<dbReference type="Pfam" id="PF00034">
    <property type="entry name" value="Cytochrom_C"/>
    <property type="match status" value="1"/>
</dbReference>
<sequence>MANKSVWSDNRFWARSAAWVSGFASILLIWLTFDTSAQISMGTDADLKKGVTKRVPSPTVINYKITYEMSRKRGHEVPIIGGNDGNGMSLFQEKEKFFGRDDWSEKEAAELLHLGKLASQTKNCMNCHTLLGNGAYYAPDLTKAWLDPAWGSTGALQPMTGKSTKEEAMAEFLQHPSKYPTHARMMPNLGITEKEAHGLVAFLKHMSSIDTNGFPRNFGKIEGAVNGK</sequence>
<dbReference type="AlphaFoldDB" id="A0A1W1EJA6"/>